<dbReference type="RefSeq" id="WP_247995496.1">
    <property type="nucleotide sequence ID" value="NZ_CP096021.1"/>
</dbReference>
<evidence type="ECO:0000259" key="2">
    <source>
        <dbReference type="Pfam" id="PF26424"/>
    </source>
</evidence>
<reference evidence="3" key="1">
    <citation type="submission" date="2022-04" db="EMBL/GenBank/DDBJ databases">
        <title>Halocatena sp. nov., isolated from a salt lake.</title>
        <authorList>
            <person name="Cui H.-L."/>
        </authorList>
    </citation>
    <scope>NUCLEOTIDE SEQUENCE</scope>
    <source>
        <strain evidence="3">AD-1</strain>
        <plasmid evidence="3">unnamed2</plasmid>
    </source>
</reference>
<feature type="compositionally biased region" description="Basic and acidic residues" evidence="1">
    <location>
        <begin position="10"/>
        <end position="24"/>
    </location>
</feature>
<sequence>MPDEDDIDLDELKRQTSHGDRIDSDADNDAQQELKEAIVDELERIDEGEEQKTVSIWDAPAAAYIRALAEHPEQRDKIGESLRRQLDVDAEGSIEQSEFVRLALRLGLRQADSDKFALVGEAVRDRALEGL</sequence>
<dbReference type="Pfam" id="PF26424">
    <property type="entry name" value="DUF8115"/>
    <property type="match status" value="1"/>
</dbReference>
<name>A0A8U0A6W1_9EURY</name>
<keyword evidence="3" id="KW-0614">Plasmid</keyword>
<dbReference type="AlphaFoldDB" id="A0A8U0A6W1"/>
<protein>
    <recommendedName>
        <fullName evidence="2">DUF8115 domain-containing protein</fullName>
    </recommendedName>
</protein>
<dbReference type="GeneID" id="71929532"/>
<feature type="region of interest" description="Disordered" evidence="1">
    <location>
        <begin position="1"/>
        <end position="29"/>
    </location>
</feature>
<proteinExistence type="predicted"/>
<keyword evidence="4" id="KW-1185">Reference proteome</keyword>
<dbReference type="KEGG" id="haad:MW046_15755"/>
<accession>A0A8U0A6W1</accession>
<dbReference type="InterPro" id="IPR058428">
    <property type="entry name" value="DUF8115"/>
</dbReference>
<dbReference type="EMBL" id="CP096021">
    <property type="protein sequence ID" value="UPM44842.1"/>
    <property type="molecule type" value="Genomic_DNA"/>
</dbReference>
<gene>
    <name evidence="3" type="ORF">MW046_15755</name>
</gene>
<dbReference type="PROSITE" id="PS00018">
    <property type="entry name" value="EF_HAND_1"/>
    <property type="match status" value="1"/>
</dbReference>
<dbReference type="Proteomes" id="UP000831768">
    <property type="component" value="Plasmid unnamed2"/>
</dbReference>
<feature type="domain" description="DUF8115" evidence="2">
    <location>
        <begin position="4"/>
        <end position="129"/>
    </location>
</feature>
<evidence type="ECO:0000256" key="1">
    <source>
        <dbReference type="SAM" id="MobiDB-lite"/>
    </source>
</evidence>
<geneLocation type="plasmid" evidence="3 4">
    <name>unnamed2</name>
</geneLocation>
<organism evidence="3 4">
    <name type="scientific">Halocatena salina</name>
    <dbReference type="NCBI Taxonomy" id="2934340"/>
    <lineage>
        <taxon>Archaea</taxon>
        <taxon>Methanobacteriati</taxon>
        <taxon>Methanobacteriota</taxon>
        <taxon>Stenosarchaea group</taxon>
        <taxon>Halobacteria</taxon>
        <taxon>Halobacteriales</taxon>
        <taxon>Natronomonadaceae</taxon>
        <taxon>Halocatena</taxon>
    </lineage>
</organism>
<evidence type="ECO:0000313" key="4">
    <source>
        <dbReference type="Proteomes" id="UP000831768"/>
    </source>
</evidence>
<evidence type="ECO:0000313" key="3">
    <source>
        <dbReference type="EMBL" id="UPM44842.1"/>
    </source>
</evidence>
<dbReference type="InterPro" id="IPR018247">
    <property type="entry name" value="EF_Hand_1_Ca_BS"/>
</dbReference>